<keyword evidence="4" id="KW-0802">TPR repeat</keyword>
<keyword evidence="7" id="KW-1185">Reference proteome</keyword>
<dbReference type="CDD" id="cd05804">
    <property type="entry name" value="StaR_like"/>
    <property type="match status" value="1"/>
</dbReference>
<evidence type="ECO:0000256" key="2">
    <source>
        <dbReference type="ARBA" id="ARBA00019992"/>
    </source>
</evidence>
<sequence>SRRDSFFIKHTVTYYYYVYCLNLYCFIQAWRSEGLALSTTSNEACKLYDAILTQYVKWRNDDTLGGFEGCLSALQKADPNFVMGHVISTGLDLVGTTTSPRLNERLSSAVRRTVELAQSQELTPRERIHVKAMQLFSQGNFPKACDAWEEILLDHPTDLLALKFAHDAYFYMGAQTPMRDSVARVLPHWKPHMPMSSYLKGLYSFGLLETRFYDQAEKVALEGLSLVPDDAWAVHAVAHVYEMKAEVDKGLKFMESRENDWQVSDMLASHNYWHWALYFIEKGQYEAALHIYDSQVPSGAMLDIVDACSMLCRLEMEGVCVQDRWRELFQITQPHTDDHVTLFNDVHFLMVSLGLKDNGTSRRLLEGLQELAREPGDNQQHQLAKSIGIPLCQAMMEFNQGNYNQSVELLYPLRYRIVDIGGSDAQVTCVLDAVDYVHLHLTTVLWDIPRCLLVERDSVRPNSSLTQRLMKTALALHV</sequence>
<dbReference type="InterPro" id="IPR033891">
    <property type="entry name" value="TTC38"/>
</dbReference>
<feature type="transmembrane region" description="Helical" evidence="5">
    <location>
        <begin position="12"/>
        <end position="30"/>
    </location>
</feature>
<keyword evidence="3" id="KW-0677">Repeat</keyword>
<reference evidence="6" key="2">
    <citation type="submission" date="2025-09" db="UniProtKB">
        <authorList>
            <consortium name="Ensembl"/>
        </authorList>
    </citation>
    <scope>IDENTIFICATION</scope>
</reference>
<keyword evidence="5" id="KW-1133">Transmembrane helix</keyword>
<accession>A0A8C6T002</accession>
<dbReference type="Gene3D" id="1.25.40.10">
    <property type="entry name" value="Tetratricopeptide repeat domain"/>
    <property type="match status" value="1"/>
</dbReference>
<evidence type="ECO:0000313" key="6">
    <source>
        <dbReference type="Ensembl" id="ENSNMLP00000012978.1"/>
    </source>
</evidence>
<evidence type="ECO:0000256" key="1">
    <source>
        <dbReference type="ARBA" id="ARBA00005857"/>
    </source>
</evidence>
<protein>
    <recommendedName>
        <fullName evidence="2">Tetratricopeptide repeat protein 38</fullName>
    </recommendedName>
</protein>
<evidence type="ECO:0000256" key="5">
    <source>
        <dbReference type="SAM" id="Phobius"/>
    </source>
</evidence>
<dbReference type="SUPFAM" id="SSF48452">
    <property type="entry name" value="TPR-like"/>
    <property type="match status" value="1"/>
</dbReference>
<comment type="similarity">
    <text evidence="1">Belongs to the TTC38 family.</text>
</comment>
<evidence type="ECO:0000313" key="7">
    <source>
        <dbReference type="Proteomes" id="UP000694523"/>
    </source>
</evidence>
<keyword evidence="5" id="KW-0472">Membrane</keyword>
<keyword evidence="5" id="KW-0812">Transmembrane</keyword>
<dbReference type="PANTHER" id="PTHR16263">
    <property type="entry name" value="TETRATRICOPEPTIDE REPEAT PROTEIN 38"/>
    <property type="match status" value="1"/>
</dbReference>
<reference evidence="6" key="1">
    <citation type="submission" date="2025-08" db="UniProtKB">
        <authorList>
            <consortium name="Ensembl"/>
        </authorList>
    </citation>
    <scope>IDENTIFICATION</scope>
</reference>
<dbReference type="InterPro" id="IPR011990">
    <property type="entry name" value="TPR-like_helical_dom_sf"/>
</dbReference>
<dbReference type="Ensembl" id="ENSNMLT00000014629.1">
    <property type="protein sequence ID" value="ENSNMLP00000012978.1"/>
    <property type="gene ID" value="ENSNMLG00000008721.1"/>
</dbReference>
<evidence type="ECO:0000256" key="3">
    <source>
        <dbReference type="ARBA" id="ARBA00022737"/>
    </source>
</evidence>
<evidence type="ECO:0000256" key="4">
    <source>
        <dbReference type="ARBA" id="ARBA00022803"/>
    </source>
</evidence>
<dbReference type="AlphaFoldDB" id="A0A8C6T002"/>
<dbReference type="Proteomes" id="UP000694523">
    <property type="component" value="Unplaced"/>
</dbReference>
<dbReference type="PANTHER" id="PTHR16263:SF4">
    <property type="entry name" value="TETRATRICOPEPTIDE REPEAT PROTEIN 38"/>
    <property type="match status" value="1"/>
</dbReference>
<name>A0A8C6T002_9GOBI</name>
<organism evidence="6 7">
    <name type="scientific">Neogobius melanostomus</name>
    <name type="common">round goby</name>
    <dbReference type="NCBI Taxonomy" id="47308"/>
    <lineage>
        <taxon>Eukaryota</taxon>
        <taxon>Metazoa</taxon>
        <taxon>Chordata</taxon>
        <taxon>Craniata</taxon>
        <taxon>Vertebrata</taxon>
        <taxon>Euteleostomi</taxon>
        <taxon>Actinopterygii</taxon>
        <taxon>Neopterygii</taxon>
        <taxon>Teleostei</taxon>
        <taxon>Neoteleostei</taxon>
        <taxon>Acanthomorphata</taxon>
        <taxon>Gobiaria</taxon>
        <taxon>Gobiiformes</taxon>
        <taxon>Gobioidei</taxon>
        <taxon>Gobiidae</taxon>
        <taxon>Benthophilinae</taxon>
        <taxon>Neogobiini</taxon>
        <taxon>Neogobius</taxon>
    </lineage>
</organism>
<proteinExistence type="inferred from homology"/>